<dbReference type="GO" id="GO:0016722">
    <property type="term" value="F:oxidoreductase activity, acting on metal ions"/>
    <property type="evidence" value="ECO:0007669"/>
    <property type="project" value="InterPro"/>
</dbReference>
<dbReference type="Pfam" id="PF00210">
    <property type="entry name" value="Ferritin"/>
    <property type="match status" value="1"/>
</dbReference>
<dbReference type="CDD" id="cd01043">
    <property type="entry name" value="DPS"/>
    <property type="match status" value="1"/>
</dbReference>
<dbReference type="PIRSF" id="PIRSF005900">
    <property type="entry name" value="Dps"/>
    <property type="match status" value="1"/>
</dbReference>
<dbReference type="PRINTS" id="PR01346">
    <property type="entry name" value="HELNAPAPROT"/>
</dbReference>
<organism evidence="4 5">
    <name type="scientific">Glycomyces harbinensis</name>
    <dbReference type="NCBI Taxonomy" id="58114"/>
    <lineage>
        <taxon>Bacteria</taxon>
        <taxon>Bacillati</taxon>
        <taxon>Actinomycetota</taxon>
        <taxon>Actinomycetes</taxon>
        <taxon>Glycomycetales</taxon>
        <taxon>Glycomycetaceae</taxon>
        <taxon>Glycomyces</taxon>
    </lineage>
</organism>
<dbReference type="InterPro" id="IPR012347">
    <property type="entry name" value="Ferritin-like"/>
</dbReference>
<dbReference type="EMBL" id="FNAD01000012">
    <property type="protein sequence ID" value="SDE09727.1"/>
    <property type="molecule type" value="Genomic_DNA"/>
</dbReference>
<evidence type="ECO:0000256" key="2">
    <source>
        <dbReference type="RuleBase" id="RU003875"/>
    </source>
</evidence>
<dbReference type="Gene3D" id="1.20.1260.10">
    <property type="match status" value="1"/>
</dbReference>
<sequence length="156" mass="16785">MSTVRSSLTDENRDTTATALQGALVDLIDLSLVGKQAHWNVYGKNFRSLHLQLDEIVVSARNAADLVAERAIAIGVSADGRAATVAETSSVPKIHDGTISDNEVVTLMIDAYTAVITNMRERISATESADPVTQDLLIGITAELEKQSWMFQAELG</sequence>
<dbReference type="AlphaFoldDB" id="A0A1G7A5B0"/>
<comment type="similarity">
    <text evidence="1 2">Belongs to the Dps family.</text>
</comment>
<dbReference type="InterPro" id="IPR023188">
    <property type="entry name" value="DPS_DNA-bd_CS"/>
</dbReference>
<dbReference type="GO" id="GO:0003677">
    <property type="term" value="F:DNA binding"/>
    <property type="evidence" value="ECO:0007669"/>
    <property type="project" value="UniProtKB-KW"/>
</dbReference>
<dbReference type="Proteomes" id="UP000198949">
    <property type="component" value="Unassembled WGS sequence"/>
</dbReference>
<dbReference type="RefSeq" id="WP_091038814.1">
    <property type="nucleotide sequence ID" value="NZ_FNAD01000012.1"/>
</dbReference>
<protein>
    <submittedName>
        <fullName evidence="4">Starvation-inducible DNA-binding protein</fullName>
    </submittedName>
</protein>
<keyword evidence="4" id="KW-0238">DNA-binding</keyword>
<evidence type="ECO:0000256" key="1">
    <source>
        <dbReference type="ARBA" id="ARBA00009497"/>
    </source>
</evidence>
<dbReference type="InterPro" id="IPR008331">
    <property type="entry name" value="Ferritin_DPS_dom"/>
</dbReference>
<keyword evidence="5" id="KW-1185">Reference proteome</keyword>
<accession>A0A1G7A5B0</accession>
<dbReference type="GO" id="GO:0008199">
    <property type="term" value="F:ferric iron binding"/>
    <property type="evidence" value="ECO:0007669"/>
    <property type="project" value="InterPro"/>
</dbReference>
<dbReference type="PROSITE" id="PS00818">
    <property type="entry name" value="DPS_1"/>
    <property type="match status" value="1"/>
</dbReference>
<gene>
    <name evidence="4" type="ORF">SAMN05216270_112148</name>
</gene>
<dbReference type="InterPro" id="IPR009078">
    <property type="entry name" value="Ferritin-like_SF"/>
</dbReference>
<name>A0A1G7A5B0_9ACTN</name>
<dbReference type="PANTHER" id="PTHR42932">
    <property type="entry name" value="GENERAL STRESS PROTEIN 20U"/>
    <property type="match status" value="1"/>
</dbReference>
<dbReference type="OrthoDB" id="9797687at2"/>
<dbReference type="SUPFAM" id="SSF47240">
    <property type="entry name" value="Ferritin-like"/>
    <property type="match status" value="1"/>
</dbReference>
<dbReference type="STRING" id="58114.SAMN05216270_112148"/>
<reference evidence="5" key="1">
    <citation type="submission" date="2016-10" db="EMBL/GenBank/DDBJ databases">
        <authorList>
            <person name="Varghese N."/>
            <person name="Submissions S."/>
        </authorList>
    </citation>
    <scope>NUCLEOTIDE SEQUENCE [LARGE SCALE GENOMIC DNA]</scope>
    <source>
        <strain evidence="5">CGMCC 4.3516</strain>
    </source>
</reference>
<feature type="domain" description="Ferritin/DPS" evidence="3">
    <location>
        <begin position="19"/>
        <end position="155"/>
    </location>
</feature>
<evidence type="ECO:0000313" key="5">
    <source>
        <dbReference type="Proteomes" id="UP000198949"/>
    </source>
</evidence>
<proteinExistence type="inferred from homology"/>
<evidence type="ECO:0000313" key="4">
    <source>
        <dbReference type="EMBL" id="SDE09727.1"/>
    </source>
</evidence>
<dbReference type="PANTHER" id="PTHR42932:SF2">
    <property type="entry name" value="DNA PROTECTION DURING STARVATION PROTEIN 1"/>
    <property type="match status" value="1"/>
</dbReference>
<dbReference type="InterPro" id="IPR002177">
    <property type="entry name" value="DPS_DNA-bd"/>
</dbReference>
<evidence type="ECO:0000259" key="3">
    <source>
        <dbReference type="Pfam" id="PF00210"/>
    </source>
</evidence>